<dbReference type="PANTHER" id="PTHR43362:SF1">
    <property type="entry name" value="MANNITOL DEHYDROGENASE 2-RELATED"/>
    <property type="match status" value="1"/>
</dbReference>
<dbReference type="PRINTS" id="PR00084">
    <property type="entry name" value="MTLDHDRGNASE"/>
</dbReference>
<evidence type="ECO:0000256" key="3">
    <source>
        <dbReference type="ARBA" id="ARBA00016219"/>
    </source>
</evidence>
<dbReference type="InterPro" id="IPR013118">
    <property type="entry name" value="Mannitol_DH_C"/>
</dbReference>
<dbReference type="Gene3D" id="3.40.50.720">
    <property type="entry name" value="NAD(P)-binding Rossmann-like Domain"/>
    <property type="match status" value="1"/>
</dbReference>
<evidence type="ECO:0000259" key="9">
    <source>
        <dbReference type="Pfam" id="PF08125"/>
    </source>
</evidence>
<dbReference type="InterPro" id="IPR036291">
    <property type="entry name" value="NAD(P)-bd_dom_sf"/>
</dbReference>
<dbReference type="Pfam" id="PF08125">
    <property type="entry name" value="Mannitol_dh_C"/>
    <property type="match status" value="1"/>
</dbReference>
<dbReference type="InterPro" id="IPR050988">
    <property type="entry name" value="Mannitol_DH/Oxidoreductase"/>
</dbReference>
<dbReference type="RefSeq" id="WP_247956829.1">
    <property type="nucleotide sequence ID" value="NZ_CP078077.1"/>
</dbReference>
<dbReference type="SUPFAM" id="SSF48179">
    <property type="entry name" value="6-phosphogluconate dehydrogenase C-terminal domain-like"/>
    <property type="match status" value="1"/>
</dbReference>
<keyword evidence="4" id="KW-0560">Oxidoreductase</keyword>
<evidence type="ECO:0000259" key="8">
    <source>
        <dbReference type="Pfam" id="PF01232"/>
    </source>
</evidence>
<evidence type="ECO:0000256" key="4">
    <source>
        <dbReference type="ARBA" id="ARBA00023002"/>
    </source>
</evidence>
<dbReference type="SUPFAM" id="SSF51735">
    <property type="entry name" value="NAD(P)-binding Rossmann-fold domains"/>
    <property type="match status" value="1"/>
</dbReference>
<dbReference type="PANTHER" id="PTHR43362">
    <property type="entry name" value="MANNITOL DEHYDROGENASE DSF1-RELATED"/>
    <property type="match status" value="1"/>
</dbReference>
<feature type="domain" description="Mannitol dehydrogenase N-terminal" evidence="8">
    <location>
        <begin position="28"/>
        <end position="277"/>
    </location>
</feature>
<dbReference type="InterPro" id="IPR013131">
    <property type="entry name" value="Mannitol_DH_N"/>
</dbReference>
<dbReference type="PROSITE" id="PS00974">
    <property type="entry name" value="MANNITOL_DHGENASE"/>
    <property type="match status" value="1"/>
</dbReference>
<evidence type="ECO:0000313" key="11">
    <source>
        <dbReference type="Proteomes" id="UP000831963"/>
    </source>
</evidence>
<dbReference type="InterPro" id="IPR023027">
    <property type="entry name" value="Mannitol_DH_CS"/>
</dbReference>
<name>A0ABY4ILG4_9MICO</name>
<accession>A0ABY4ILG4</accession>
<sequence length="520" mass="54817">MTINADLRILSRATPAATAPLVTPTGTGILHLGLGSFHRAHQAMYTAAAIAQDGGDWGIIGAASRSRTVVDAMHAQDLLYSVATISPAGTSLAIPGVHTDAFVAGDEPERVVAHIADAGIRIVTLTVTENGYSYSPATEHLDLDDETVRADLQGGAPRSTIGQLARGLQARARAGAEPISILSCDNLAANGKHTEKLVREFLQALPGGEASDVLDYLDRAVTFPSSMVDRIVPSTTARLRDEVTGLLGAVDAIPVPGEPFTMWAIEDAFAGGRPAWEAGGAVFTSEVARYEQMKVRLLNGTHSLIAYLGALRGVGTIPEAIGIDRIADAARGVMRNEYEPSVDVPTGVDIRAYEAELFERWGNSALGHQTRQVGSDGSVKLRQRIPEPALLALGQGRMPHLIALTVAGYLSCHAPLGGFDPGVHAAAMTDPARERLAVLASGARDGVDLARRVIIDHRLFGSELAHQDAFAARVGELVDTIRRSGVDAAIADALSATEEGMLENDPTDPNATNATKEARR</sequence>
<evidence type="ECO:0000256" key="1">
    <source>
        <dbReference type="ARBA" id="ARBA00006541"/>
    </source>
</evidence>
<feature type="compositionally biased region" description="Polar residues" evidence="7">
    <location>
        <begin position="507"/>
        <end position="520"/>
    </location>
</feature>
<dbReference type="InterPro" id="IPR008927">
    <property type="entry name" value="6-PGluconate_DH-like_C_sf"/>
</dbReference>
<reference evidence="10 11" key="1">
    <citation type="submission" date="2021-06" db="EMBL/GenBank/DDBJ databases">
        <title>Genome-based taxonomic framework of Microbacterium strains isolated from marine environment, the description of four new species and reclassification of four preexisting species.</title>
        <authorList>
            <person name="Lee S.D."/>
            <person name="Kim S.-M."/>
            <person name="Byeon Y.-S."/>
            <person name="Yang H.L."/>
            <person name="Kim I.S."/>
        </authorList>
    </citation>
    <scope>NUCLEOTIDE SEQUENCE [LARGE SCALE GENOMIC DNA]</scope>
    <source>
        <strain evidence="10 11">SSW1-36</strain>
    </source>
</reference>
<dbReference type="Gene3D" id="1.10.1040.10">
    <property type="entry name" value="N-(1-d-carboxylethyl)-l-norvaline Dehydrogenase, domain 2"/>
    <property type="match status" value="1"/>
</dbReference>
<keyword evidence="11" id="KW-1185">Reference proteome</keyword>
<dbReference type="EMBL" id="CP078077">
    <property type="protein sequence ID" value="UPL13578.1"/>
    <property type="molecule type" value="Genomic_DNA"/>
</dbReference>
<gene>
    <name evidence="10" type="ORF">KV396_03460</name>
</gene>
<dbReference type="Pfam" id="PF01232">
    <property type="entry name" value="Mannitol_dh"/>
    <property type="match status" value="1"/>
</dbReference>
<proteinExistence type="inferred from homology"/>
<comment type="catalytic activity">
    <reaction evidence="6">
        <text>D-mannitol 1-phosphate + NAD(+) = beta-D-fructose 6-phosphate + NADH + H(+)</text>
        <dbReference type="Rhea" id="RHEA:19661"/>
        <dbReference type="ChEBI" id="CHEBI:15378"/>
        <dbReference type="ChEBI" id="CHEBI:57540"/>
        <dbReference type="ChEBI" id="CHEBI:57634"/>
        <dbReference type="ChEBI" id="CHEBI:57945"/>
        <dbReference type="ChEBI" id="CHEBI:61381"/>
        <dbReference type="EC" id="1.1.1.17"/>
    </reaction>
</comment>
<dbReference type="Proteomes" id="UP000831963">
    <property type="component" value="Chromosome"/>
</dbReference>
<dbReference type="InterPro" id="IPR013328">
    <property type="entry name" value="6PGD_dom2"/>
</dbReference>
<evidence type="ECO:0000256" key="6">
    <source>
        <dbReference type="ARBA" id="ARBA00048615"/>
    </source>
</evidence>
<organism evidence="10 11">
    <name type="scientific">Microbacterium galbinum</name>
    <dbReference type="NCBI Taxonomy" id="2851646"/>
    <lineage>
        <taxon>Bacteria</taxon>
        <taxon>Bacillati</taxon>
        <taxon>Actinomycetota</taxon>
        <taxon>Actinomycetes</taxon>
        <taxon>Micrococcales</taxon>
        <taxon>Microbacteriaceae</taxon>
        <taxon>Microbacterium</taxon>
    </lineage>
</organism>
<evidence type="ECO:0000256" key="5">
    <source>
        <dbReference type="ARBA" id="ARBA00023027"/>
    </source>
</evidence>
<evidence type="ECO:0000313" key="10">
    <source>
        <dbReference type="EMBL" id="UPL13578.1"/>
    </source>
</evidence>
<evidence type="ECO:0000256" key="2">
    <source>
        <dbReference type="ARBA" id="ARBA00012939"/>
    </source>
</evidence>
<dbReference type="EC" id="1.1.1.17" evidence="2"/>
<comment type="similarity">
    <text evidence="1">Belongs to the mannitol dehydrogenase family.</text>
</comment>
<feature type="domain" description="Mannitol dehydrogenase C-terminal" evidence="9">
    <location>
        <begin position="287"/>
        <end position="480"/>
    </location>
</feature>
<keyword evidence="5" id="KW-0520">NAD</keyword>
<feature type="region of interest" description="Disordered" evidence="7">
    <location>
        <begin position="497"/>
        <end position="520"/>
    </location>
</feature>
<protein>
    <recommendedName>
        <fullName evidence="3">Mannitol-1-phosphate 5-dehydrogenase</fullName>
        <ecNumber evidence="2">1.1.1.17</ecNumber>
    </recommendedName>
</protein>
<evidence type="ECO:0000256" key="7">
    <source>
        <dbReference type="SAM" id="MobiDB-lite"/>
    </source>
</evidence>
<dbReference type="InterPro" id="IPR000669">
    <property type="entry name" value="Mannitol_DH"/>
</dbReference>